<dbReference type="FunFam" id="3.90.700.10:FF:000001">
    <property type="entry name" value="Mitochondrial succinate dehydrogenase flavoprotein subunit"/>
    <property type="match status" value="1"/>
</dbReference>
<evidence type="ECO:0000313" key="23">
    <source>
        <dbReference type="EMBL" id="UJO15641.1"/>
    </source>
</evidence>
<feature type="binding site" evidence="17">
    <location>
        <position position="321"/>
    </location>
    <ligand>
        <name>substrate</name>
    </ligand>
</feature>
<feature type="binding site" evidence="18">
    <location>
        <begin position="81"/>
        <end position="86"/>
    </location>
    <ligand>
        <name>FAD</name>
        <dbReference type="ChEBI" id="CHEBI:57692"/>
    </ligand>
</feature>
<keyword evidence="7" id="KW-0999">Mitochondrion inner membrane</keyword>
<feature type="domain" description="Fumarate reductase/succinate dehydrogenase flavoprotein-like C-terminal" evidence="22">
    <location>
        <begin position="527"/>
        <end position="663"/>
    </location>
</feature>
<keyword evidence="13 20" id="KW-0472">Membrane</keyword>
<sequence>MAQPLSRSLLDCFRSSATTTSSFTHRITHTLRHHLLCTLPTSQRRTYLGTTQRRRATTQSNSPISSPHPIINHHYDAIVVGAGGAGLRAAVGLAESGLETACITKLFPTRSHTVAAQGGINAALGNMTEDDWRWHMYDTVKGSDWLGDQDAIHYMCREAPKAVYELENYGMAFSRTEDGRIYQRALGGQSLKYGKGGQGVRCCSAADRTGHAMLHTLYGQSVKHNTNFFIEFFAIDLLMVDGACVGILCMSMEDGTLHRVFAKNTVLATGGYGRTYFSCTSAHTSTGDGNAMAARAGLPNQDFEFIQFHPTGIYGAGVLITEGSRGEGGYLLNSNGERFMERYAPTAKDLASRDVVSRSMNMEIREGRGVGPDKDHVYLQLSHLPKELIMERLPGIAETASVFSGVDVTKEPVPVLPTVHYCMGGVPTNWKGEVLNVDPITGAEKPVEGLYAAGEVACVSVHGANRLGANSLLDIVVFGRACALDIAANFEKGMPHKKAPEDIGMKELNAMEDIRNADGDKLGAEIRSDMQKVMQADISVFRTKEALEIGNEKIQKVQEDFRDRLAVKDKSMIWNSDLIETLEMRNLLTCAAQTAKSAVLREESRGSHAREDFPDRNDKEWMKHTLSWQKDNADEVKIGYRRVVMDTLDKGEMESIPPVKRTY</sequence>
<dbReference type="InterPro" id="IPR027477">
    <property type="entry name" value="Succ_DH/fumarate_Rdtase_cat_sf"/>
</dbReference>
<evidence type="ECO:0000256" key="18">
    <source>
        <dbReference type="PIRSR" id="PIRSR611281-3"/>
    </source>
</evidence>
<dbReference type="GO" id="GO:0008177">
    <property type="term" value="F:succinate dehydrogenase (quinone) activity"/>
    <property type="evidence" value="ECO:0007669"/>
    <property type="project" value="UniProtKB-EC"/>
</dbReference>
<dbReference type="PROSITE" id="PS00504">
    <property type="entry name" value="FRD_SDH_FAD_BINDING"/>
    <property type="match status" value="1"/>
</dbReference>
<evidence type="ECO:0000256" key="14">
    <source>
        <dbReference type="ARBA" id="ARBA00049220"/>
    </source>
</evidence>
<dbReference type="EC" id="1.3.5.1" evidence="20"/>
<dbReference type="Pfam" id="PF02910">
    <property type="entry name" value="Succ_DH_flav_C"/>
    <property type="match status" value="1"/>
</dbReference>
<gene>
    <name evidence="23" type="ORF">CLAFUR5_08783</name>
</gene>
<evidence type="ECO:0000256" key="6">
    <source>
        <dbReference type="ARBA" id="ARBA00022630"/>
    </source>
</evidence>
<feature type="active site" description="Proton acceptor" evidence="16">
    <location>
        <position position="353"/>
    </location>
</feature>
<keyword evidence="12" id="KW-0496">Mitochondrion</keyword>
<dbReference type="Gene3D" id="1.20.58.100">
    <property type="entry name" value="Fumarate reductase/succinate dehydrogenase flavoprotein-like, C-terminal domain"/>
    <property type="match status" value="1"/>
</dbReference>
<evidence type="ECO:0000256" key="7">
    <source>
        <dbReference type="ARBA" id="ARBA00022792"/>
    </source>
</evidence>
<dbReference type="OMA" id="METGTLH"/>
<evidence type="ECO:0000313" key="24">
    <source>
        <dbReference type="Proteomes" id="UP000756132"/>
    </source>
</evidence>
<dbReference type="FunFam" id="1.20.58.100:FF:000001">
    <property type="entry name" value="Succinate dehydrogenase flavoprotein subunit (SdhA)"/>
    <property type="match status" value="1"/>
</dbReference>
<feature type="binding site" evidence="18">
    <location>
        <position position="455"/>
    </location>
    <ligand>
        <name>FAD</name>
        <dbReference type="ChEBI" id="CHEBI:57692"/>
    </ligand>
</feature>
<dbReference type="Proteomes" id="UP000756132">
    <property type="component" value="Chromosome 3"/>
</dbReference>
<feature type="modified residue" description="Tele-8alpha-FAD histidine" evidence="19">
    <location>
        <position position="112"/>
    </location>
</feature>
<organism evidence="23 24">
    <name type="scientific">Passalora fulva</name>
    <name type="common">Tomato leaf mold</name>
    <name type="synonym">Cladosporium fulvum</name>
    <dbReference type="NCBI Taxonomy" id="5499"/>
    <lineage>
        <taxon>Eukaryota</taxon>
        <taxon>Fungi</taxon>
        <taxon>Dikarya</taxon>
        <taxon>Ascomycota</taxon>
        <taxon>Pezizomycotina</taxon>
        <taxon>Dothideomycetes</taxon>
        <taxon>Dothideomycetidae</taxon>
        <taxon>Mycosphaerellales</taxon>
        <taxon>Mycosphaerellaceae</taxon>
        <taxon>Fulvia</taxon>
    </lineage>
</organism>
<dbReference type="EMBL" id="CP090165">
    <property type="protein sequence ID" value="UJO15641.1"/>
    <property type="molecule type" value="Genomic_DNA"/>
</dbReference>
<feature type="binding site" evidence="17">
    <location>
        <position position="420"/>
    </location>
    <ligand>
        <name>substrate</name>
    </ligand>
</feature>
<comment type="similarity">
    <text evidence="3 20">Belongs to the FAD-dependent oxidoreductase 2 family. FRD/SDH subfamily.</text>
</comment>
<evidence type="ECO:0000256" key="10">
    <source>
        <dbReference type="ARBA" id="ARBA00022982"/>
    </source>
</evidence>
<dbReference type="InterPro" id="IPR003952">
    <property type="entry name" value="FRD_SDH_FAD_BS"/>
</dbReference>
<accession>A0A9Q8LDX8</accession>
<dbReference type="SUPFAM" id="SSF46977">
    <property type="entry name" value="Succinate dehydrogenase/fumarate reductase flavoprotein C-terminal domain"/>
    <property type="match status" value="1"/>
</dbReference>
<dbReference type="InterPro" id="IPR037099">
    <property type="entry name" value="Fum_R/Succ_DH_flav-like_C_sf"/>
</dbReference>
<keyword evidence="24" id="KW-1185">Reference proteome</keyword>
<evidence type="ECO:0000256" key="16">
    <source>
        <dbReference type="PIRSR" id="PIRSR000171-1"/>
    </source>
</evidence>
<keyword evidence="8 18" id="KW-0274">FAD</keyword>
<keyword evidence="6 18" id="KW-0285">Flavoprotein</keyword>
<dbReference type="GO" id="GO:0005743">
    <property type="term" value="C:mitochondrial inner membrane"/>
    <property type="evidence" value="ECO:0007669"/>
    <property type="project" value="UniProtKB-SubCell"/>
</dbReference>
<evidence type="ECO:0000256" key="11">
    <source>
        <dbReference type="ARBA" id="ARBA00023002"/>
    </source>
</evidence>
<proteinExistence type="inferred from homology"/>
<evidence type="ECO:0000259" key="22">
    <source>
        <dbReference type="Pfam" id="PF02910"/>
    </source>
</evidence>
<keyword evidence="10 20" id="KW-0249">Electron transport</keyword>
<comment type="subcellular location">
    <subcellularLocation>
        <location evidence="1 20">Mitochondrion inner membrane</location>
        <topology evidence="1 20">Peripheral membrane protein</topology>
        <orientation evidence="1 20">Matrix side</orientation>
    </subcellularLocation>
</comment>
<comment type="catalytic activity">
    <reaction evidence="14 20">
        <text>a quinone + succinate = fumarate + a quinol</text>
        <dbReference type="Rhea" id="RHEA:40523"/>
        <dbReference type="ChEBI" id="CHEBI:24646"/>
        <dbReference type="ChEBI" id="CHEBI:29806"/>
        <dbReference type="ChEBI" id="CHEBI:30031"/>
        <dbReference type="ChEBI" id="CHEBI:132124"/>
        <dbReference type="EC" id="1.3.5.1"/>
    </reaction>
</comment>
<dbReference type="InterPro" id="IPR014006">
    <property type="entry name" value="Succ_Dhase_FrdA_Gneg"/>
</dbReference>
<comment type="pathway">
    <text evidence="2 20">Carbohydrate metabolism; tricarboxylic acid cycle; fumarate from succinate (eukaryal route): step 1/1.</text>
</comment>
<evidence type="ECO:0000256" key="17">
    <source>
        <dbReference type="PIRSR" id="PIRSR611281-2"/>
    </source>
</evidence>
<dbReference type="FunFam" id="4.10.80.40:FF:000002">
    <property type="entry name" value="Succinate dehydrogenase [ubiquinone] flavoprotein subunit, mitochondrial"/>
    <property type="match status" value="1"/>
</dbReference>
<evidence type="ECO:0000256" key="5">
    <source>
        <dbReference type="ARBA" id="ARBA00022532"/>
    </source>
</evidence>
<dbReference type="Gene3D" id="3.90.700.10">
    <property type="entry name" value="Succinate dehydrogenase/fumarate reductase flavoprotein, catalytic domain"/>
    <property type="match status" value="1"/>
</dbReference>
<comment type="cofactor">
    <cofactor evidence="18">
        <name>FAD</name>
        <dbReference type="ChEBI" id="CHEBI:57692"/>
    </cofactor>
    <text evidence="18">Flavinylated by SdhE, about 5% flavinylation occurs in the absence of SdhE.</text>
</comment>
<dbReference type="AlphaFoldDB" id="A0A9Q8LDX8"/>
<evidence type="ECO:0000256" key="4">
    <source>
        <dbReference type="ARBA" id="ARBA00022448"/>
    </source>
</evidence>
<dbReference type="InterPro" id="IPR003953">
    <property type="entry name" value="FAD-dep_OxRdtase_2_FAD-bd"/>
</dbReference>
<dbReference type="GO" id="GO:0006099">
    <property type="term" value="P:tricarboxylic acid cycle"/>
    <property type="evidence" value="ECO:0007669"/>
    <property type="project" value="UniProtKB-KW"/>
</dbReference>
<dbReference type="SUPFAM" id="SSF51905">
    <property type="entry name" value="FAD/NAD(P)-binding domain"/>
    <property type="match status" value="1"/>
</dbReference>
<dbReference type="KEGG" id="ffu:CLAFUR5_08783"/>
<evidence type="ECO:0000256" key="19">
    <source>
        <dbReference type="PIRSR" id="PIRSR611281-4"/>
    </source>
</evidence>
<reference evidence="23" key="1">
    <citation type="submission" date="2021-12" db="EMBL/GenBank/DDBJ databases">
        <authorList>
            <person name="Zaccaron A."/>
            <person name="Stergiopoulos I."/>
        </authorList>
    </citation>
    <scope>NUCLEOTIDE SEQUENCE</scope>
    <source>
        <strain evidence="23">Race5_Kim</strain>
    </source>
</reference>
<dbReference type="OrthoDB" id="71672at2759"/>
<evidence type="ECO:0000256" key="13">
    <source>
        <dbReference type="ARBA" id="ARBA00023136"/>
    </source>
</evidence>
<protein>
    <recommendedName>
        <fullName evidence="20">Succinate dehydrogenase [ubiquinone] flavoprotein subunit, mitochondrial</fullName>
        <ecNumber evidence="20">1.3.5.1</ecNumber>
    </recommendedName>
</protein>
<evidence type="ECO:0000256" key="8">
    <source>
        <dbReference type="ARBA" id="ARBA00022827"/>
    </source>
</evidence>
<dbReference type="GeneID" id="71988661"/>
<evidence type="ECO:0000256" key="1">
    <source>
        <dbReference type="ARBA" id="ARBA00004443"/>
    </source>
</evidence>
<dbReference type="InterPro" id="IPR011281">
    <property type="entry name" value="Succ_DH_flav_su_fwd"/>
</dbReference>
<dbReference type="SUPFAM" id="SSF56425">
    <property type="entry name" value="Succinate dehydrogenase/fumarate reductase flavoprotein, catalytic domain"/>
    <property type="match status" value="1"/>
</dbReference>
<dbReference type="Gene3D" id="3.50.50.60">
    <property type="entry name" value="FAD/NAD(P)-binding domain"/>
    <property type="match status" value="1"/>
</dbReference>
<dbReference type="PIRSF" id="PIRSF000171">
    <property type="entry name" value="SDHA_APRA_LASPO"/>
    <property type="match status" value="1"/>
</dbReference>
<dbReference type="GO" id="GO:0050660">
    <property type="term" value="F:flavin adenine dinucleotide binding"/>
    <property type="evidence" value="ECO:0007669"/>
    <property type="project" value="InterPro"/>
</dbReference>
<keyword evidence="4 20" id="KW-0813">Transport</keyword>
<dbReference type="InterPro" id="IPR015939">
    <property type="entry name" value="Fum_Rdtase/Succ_DH_flav-like_C"/>
</dbReference>
<feature type="binding site" evidence="18">
    <location>
        <begin position="471"/>
        <end position="472"/>
    </location>
    <ligand>
        <name>FAD</name>
        <dbReference type="ChEBI" id="CHEBI:57692"/>
    </ligand>
</feature>
<feature type="binding site" evidence="18">
    <location>
        <begin position="104"/>
        <end position="119"/>
    </location>
    <ligand>
        <name>FAD</name>
        <dbReference type="ChEBI" id="CHEBI:57692"/>
    </ligand>
</feature>
<evidence type="ECO:0000256" key="2">
    <source>
        <dbReference type="ARBA" id="ARBA00004788"/>
    </source>
</evidence>
<dbReference type="NCBIfam" id="TIGR01816">
    <property type="entry name" value="sdhA_forward"/>
    <property type="match status" value="1"/>
</dbReference>
<dbReference type="Pfam" id="PF00890">
    <property type="entry name" value="FAD_binding_2"/>
    <property type="match status" value="1"/>
</dbReference>
<comment type="function">
    <text evidence="15 20">Flavoprotein (FP) subunit of succinate dehydrogenase (SDH) that is involved in complex II of the mitochondrial electron transport chain and is responsible for transferring electrons from succinate to ubiquinone (coenzyme Q).</text>
</comment>
<dbReference type="PANTHER" id="PTHR11632">
    <property type="entry name" value="SUCCINATE DEHYDROGENASE 2 FLAVOPROTEIN SUBUNIT"/>
    <property type="match status" value="1"/>
</dbReference>
<feature type="binding site" evidence="18">
    <location>
        <position position="288"/>
    </location>
    <ligand>
        <name>FAD</name>
        <dbReference type="ChEBI" id="CHEBI:57692"/>
    </ligand>
</feature>
<dbReference type="NCBIfam" id="TIGR01812">
    <property type="entry name" value="sdhA_frdA_Gneg"/>
    <property type="match status" value="1"/>
</dbReference>
<dbReference type="GO" id="GO:0006121">
    <property type="term" value="P:mitochondrial electron transport, succinate to ubiquinone"/>
    <property type="evidence" value="ECO:0007669"/>
    <property type="project" value="TreeGrafter"/>
</dbReference>
<keyword evidence="5 20" id="KW-0816">Tricarboxylic acid cycle</keyword>
<dbReference type="FunFam" id="3.50.50.60:FF:000482">
    <property type="entry name" value="Succinate dehydrogenase complex, subunit A, flavoprotein (Fp)"/>
    <property type="match status" value="1"/>
</dbReference>
<dbReference type="GO" id="GO:0009055">
    <property type="term" value="F:electron transfer activity"/>
    <property type="evidence" value="ECO:0007669"/>
    <property type="project" value="TreeGrafter"/>
</dbReference>
<dbReference type="PANTHER" id="PTHR11632:SF51">
    <property type="entry name" value="SUCCINATE DEHYDROGENASE [UBIQUINONE] FLAVOPROTEIN SUBUNIT, MITOCHONDRIAL"/>
    <property type="match status" value="1"/>
</dbReference>
<evidence type="ECO:0000256" key="20">
    <source>
        <dbReference type="RuleBase" id="RU362051"/>
    </source>
</evidence>
<reference evidence="23" key="2">
    <citation type="journal article" date="2022" name="Microb. Genom.">
        <title>A chromosome-scale genome assembly of the tomato pathogen Cladosporium fulvum reveals a compartmentalized genome architecture and the presence of a dispensable chromosome.</title>
        <authorList>
            <person name="Zaccaron A.Z."/>
            <person name="Chen L.H."/>
            <person name="Samaras A."/>
            <person name="Stergiopoulos I."/>
        </authorList>
    </citation>
    <scope>NUCLEOTIDE SEQUENCE</scope>
    <source>
        <strain evidence="23">Race5_Kim</strain>
    </source>
</reference>
<evidence type="ECO:0000259" key="21">
    <source>
        <dbReference type="Pfam" id="PF00890"/>
    </source>
</evidence>
<evidence type="ECO:0000256" key="12">
    <source>
        <dbReference type="ARBA" id="ARBA00023128"/>
    </source>
</evidence>
<evidence type="ECO:0000256" key="15">
    <source>
        <dbReference type="ARBA" id="ARBA00059077"/>
    </source>
</evidence>
<keyword evidence="9 20" id="KW-0809">Transit peptide</keyword>
<feature type="domain" description="FAD-dependent oxidoreductase 2 FAD-binding" evidence="21">
    <location>
        <begin position="76"/>
        <end position="472"/>
    </location>
</feature>
<evidence type="ECO:0000256" key="9">
    <source>
        <dbReference type="ARBA" id="ARBA00022946"/>
    </source>
</evidence>
<name>A0A9Q8LDX8_PASFU</name>
<dbReference type="InterPro" id="IPR030664">
    <property type="entry name" value="SdhA/FrdA/AprA"/>
</dbReference>
<dbReference type="InterPro" id="IPR036188">
    <property type="entry name" value="FAD/NAD-bd_sf"/>
</dbReference>
<feature type="binding site" evidence="17">
    <location>
        <position position="309"/>
    </location>
    <ligand>
        <name>substrate</name>
    </ligand>
</feature>
<keyword evidence="11 20" id="KW-0560">Oxidoreductase</keyword>
<evidence type="ECO:0000256" key="3">
    <source>
        <dbReference type="ARBA" id="ARBA00008040"/>
    </source>
</evidence>
<dbReference type="RefSeq" id="XP_047760007.1">
    <property type="nucleotide sequence ID" value="XM_047907931.1"/>
</dbReference>
<dbReference type="Gene3D" id="4.10.80.40">
    <property type="entry name" value="succinate dehydrogenase protein domain"/>
    <property type="match status" value="1"/>
</dbReference>
<feature type="binding site" evidence="17">
    <location>
        <position position="466"/>
    </location>
    <ligand>
        <name>substrate</name>
    </ligand>
</feature>